<accession>A0A0V0GP38</accession>
<reference evidence="1" key="1">
    <citation type="submission" date="2015-12" db="EMBL/GenBank/DDBJ databases">
        <title>Gene expression during late stages of embryo sac development: a critical building block for successful pollen-pistil interactions.</title>
        <authorList>
            <person name="Liu Y."/>
            <person name="Joly V."/>
            <person name="Sabar M."/>
            <person name="Matton D.P."/>
        </authorList>
    </citation>
    <scope>NUCLEOTIDE SEQUENCE</scope>
</reference>
<name>A0A0V0GP38_SOLCH</name>
<sequence>MPFNSVTDQLISQLDFPTISTSFKCGWCLVQLAGTSRKNCGYRNRTDDHQVRIIMDSIKLSRI</sequence>
<organism evidence="1">
    <name type="scientific">Solanum chacoense</name>
    <name type="common">Chaco potato</name>
    <dbReference type="NCBI Taxonomy" id="4108"/>
    <lineage>
        <taxon>Eukaryota</taxon>
        <taxon>Viridiplantae</taxon>
        <taxon>Streptophyta</taxon>
        <taxon>Embryophyta</taxon>
        <taxon>Tracheophyta</taxon>
        <taxon>Spermatophyta</taxon>
        <taxon>Magnoliopsida</taxon>
        <taxon>eudicotyledons</taxon>
        <taxon>Gunneridae</taxon>
        <taxon>Pentapetalae</taxon>
        <taxon>asterids</taxon>
        <taxon>lamiids</taxon>
        <taxon>Solanales</taxon>
        <taxon>Solanaceae</taxon>
        <taxon>Solanoideae</taxon>
        <taxon>Solaneae</taxon>
        <taxon>Solanum</taxon>
    </lineage>
</organism>
<evidence type="ECO:0000313" key="1">
    <source>
        <dbReference type="EMBL" id="JAP10015.1"/>
    </source>
</evidence>
<proteinExistence type="predicted"/>
<protein>
    <submittedName>
        <fullName evidence="1">Putative ovule protein</fullName>
    </submittedName>
</protein>
<feature type="non-terminal residue" evidence="1">
    <location>
        <position position="63"/>
    </location>
</feature>
<dbReference type="EMBL" id="GEDG01033910">
    <property type="protein sequence ID" value="JAP10015.1"/>
    <property type="molecule type" value="Transcribed_RNA"/>
</dbReference>
<dbReference type="AlphaFoldDB" id="A0A0V0GP38"/>